<dbReference type="EMBL" id="LO018304">
    <property type="protein sequence ID" value="CUM59664.1"/>
    <property type="molecule type" value="Genomic_DNA"/>
</dbReference>
<protein>
    <submittedName>
        <fullName evidence="1">Uncharacterized protein</fullName>
    </submittedName>
</protein>
<dbReference type="AlphaFoldDB" id="A0A1J1JDV0"/>
<evidence type="ECO:0000313" key="1">
    <source>
        <dbReference type="EMBL" id="CUM59664.1"/>
    </source>
</evidence>
<proteinExistence type="predicted"/>
<organism evidence="1">
    <name type="scientific">Planktothrix agardhii</name>
    <name type="common">Oscillatoria agardhii</name>
    <dbReference type="NCBI Taxonomy" id="1160"/>
    <lineage>
        <taxon>Bacteria</taxon>
        <taxon>Bacillati</taxon>
        <taxon>Cyanobacteriota</taxon>
        <taxon>Cyanophyceae</taxon>
        <taxon>Oscillatoriophycideae</taxon>
        <taxon>Oscillatoriales</taxon>
        <taxon>Microcoleaceae</taxon>
        <taxon>Planktothrix</taxon>
    </lineage>
</organism>
<accession>A0A1J1JDV0</accession>
<dbReference type="GeneID" id="77287974"/>
<name>A0A1J1JDV0_PLAAG</name>
<dbReference type="RefSeq" id="WP_227381298.1">
    <property type="nucleotide sequence ID" value="NZ_JBIIEP010000016.1"/>
</dbReference>
<sequence>MTLNLSSRKLSPSLPVKFHILLDRSNATQIRASFIELPNLRVEASTQEEALENLKTLLYTYYDKLEIIPFEIEEVSTQQSENPWLKFAGVFQDDSDFAEIAKSILIERYDNDPDNHDFYDDMIYEERIGYYDEIINGTVNTVNIDIDNRETIA</sequence>
<gene>
    <name evidence="1" type="ORF">PLAM_1697</name>
</gene>
<reference evidence="1" key="1">
    <citation type="submission" date="2015-09" db="EMBL/GenBank/DDBJ databases">
        <authorList>
            <person name="Jackson K.R."/>
            <person name="Lunt B.L."/>
            <person name="Fisher J.N.B."/>
            <person name="Gardner A.V."/>
            <person name="Bailey M.E."/>
            <person name="Deus L.M."/>
            <person name="Earl A.S."/>
            <person name="Gibby P.D."/>
            <person name="Hartmann K.A."/>
            <person name="Liu J.E."/>
            <person name="Manci A.M."/>
            <person name="Nielsen D.A."/>
            <person name="Solomon M.B."/>
            <person name="Breakwell D.P."/>
            <person name="Burnett S.H."/>
            <person name="Grose J.H."/>
        </authorList>
    </citation>
    <scope>NUCLEOTIDE SEQUENCE</scope>
    <source>
        <strain evidence="1">7805</strain>
    </source>
</reference>